<dbReference type="GO" id="GO:0016787">
    <property type="term" value="F:hydrolase activity"/>
    <property type="evidence" value="ECO:0007669"/>
    <property type="project" value="UniProtKB-KW"/>
</dbReference>
<dbReference type="GO" id="GO:0005634">
    <property type="term" value="C:nucleus"/>
    <property type="evidence" value="ECO:0007669"/>
    <property type="project" value="UniProtKB-SubCell"/>
</dbReference>
<dbReference type="InterPro" id="IPR045249">
    <property type="entry name" value="HARBI1-like"/>
</dbReference>
<evidence type="ECO:0000256" key="1">
    <source>
        <dbReference type="ARBA" id="ARBA00001968"/>
    </source>
</evidence>
<keyword evidence="5" id="KW-0479">Metal-binding</keyword>
<gene>
    <name evidence="9" type="ORF">ALC57_10383</name>
</gene>
<evidence type="ECO:0000259" key="8">
    <source>
        <dbReference type="Pfam" id="PF13359"/>
    </source>
</evidence>
<organism evidence="9 10">
    <name type="scientific">Trachymyrmex cornetzi</name>
    <dbReference type="NCBI Taxonomy" id="471704"/>
    <lineage>
        <taxon>Eukaryota</taxon>
        <taxon>Metazoa</taxon>
        <taxon>Ecdysozoa</taxon>
        <taxon>Arthropoda</taxon>
        <taxon>Hexapoda</taxon>
        <taxon>Insecta</taxon>
        <taxon>Pterygota</taxon>
        <taxon>Neoptera</taxon>
        <taxon>Endopterygota</taxon>
        <taxon>Hymenoptera</taxon>
        <taxon>Apocrita</taxon>
        <taxon>Aculeata</taxon>
        <taxon>Formicoidea</taxon>
        <taxon>Formicidae</taxon>
        <taxon>Myrmicinae</taxon>
        <taxon>Trachymyrmex</taxon>
    </lineage>
</organism>
<dbReference type="GO" id="GO:0046872">
    <property type="term" value="F:metal ion binding"/>
    <property type="evidence" value="ECO:0007669"/>
    <property type="project" value="UniProtKB-KW"/>
</dbReference>
<dbReference type="GO" id="GO:0004518">
    <property type="term" value="F:nuclease activity"/>
    <property type="evidence" value="ECO:0007669"/>
    <property type="project" value="UniProtKB-KW"/>
</dbReference>
<evidence type="ECO:0000256" key="6">
    <source>
        <dbReference type="ARBA" id="ARBA00022801"/>
    </source>
</evidence>
<feature type="domain" description="DDE Tnp4" evidence="8">
    <location>
        <begin position="116"/>
        <end position="162"/>
    </location>
</feature>
<dbReference type="InterPro" id="IPR027806">
    <property type="entry name" value="HARBI1_dom"/>
</dbReference>
<keyword evidence="6" id="KW-0378">Hydrolase</keyword>
<name>A0A151J479_9HYME</name>
<sequence length="164" mass="19427">DEEFFSFIRMLSYQFDDLLQKIEPFLPRGDLRRPLPSELKLALTLNFLAHGDSARSKSWEFRIGRSTVYKIVQEVCEAIWKALQPIVLPQQDLFTWKQSVKDFYEEWQFPNCIDALDGKHIRIKAPPNSGSKYFCYKKFFSIVLMAICNHKYRFLWVDIGQFGM</sequence>
<accession>A0A151J479</accession>
<evidence type="ECO:0000256" key="3">
    <source>
        <dbReference type="ARBA" id="ARBA00006958"/>
    </source>
</evidence>
<dbReference type="PANTHER" id="PTHR22930">
    <property type="match status" value="1"/>
</dbReference>
<proteinExistence type="inferred from homology"/>
<protein>
    <recommendedName>
        <fullName evidence="8">DDE Tnp4 domain-containing protein</fullName>
    </recommendedName>
</protein>
<comment type="cofactor">
    <cofactor evidence="1">
        <name>a divalent metal cation</name>
        <dbReference type="ChEBI" id="CHEBI:60240"/>
    </cofactor>
</comment>
<dbReference type="EMBL" id="KQ980176">
    <property type="protein sequence ID" value="KYN17328.1"/>
    <property type="molecule type" value="Genomic_DNA"/>
</dbReference>
<evidence type="ECO:0000256" key="2">
    <source>
        <dbReference type="ARBA" id="ARBA00004123"/>
    </source>
</evidence>
<keyword evidence="7" id="KW-0539">Nucleus</keyword>
<evidence type="ECO:0000313" key="10">
    <source>
        <dbReference type="Proteomes" id="UP000078492"/>
    </source>
</evidence>
<dbReference type="STRING" id="471704.A0A151J479"/>
<feature type="non-terminal residue" evidence="9">
    <location>
        <position position="1"/>
    </location>
</feature>
<keyword evidence="4" id="KW-0540">Nuclease</keyword>
<keyword evidence="10" id="KW-1185">Reference proteome</keyword>
<dbReference type="Proteomes" id="UP000078492">
    <property type="component" value="Unassembled WGS sequence"/>
</dbReference>
<dbReference type="Pfam" id="PF13359">
    <property type="entry name" value="DDE_Tnp_4"/>
    <property type="match status" value="1"/>
</dbReference>
<dbReference type="PANTHER" id="PTHR22930:SF269">
    <property type="entry name" value="NUCLEASE HARBI1-LIKE PROTEIN"/>
    <property type="match status" value="1"/>
</dbReference>
<evidence type="ECO:0000256" key="5">
    <source>
        <dbReference type="ARBA" id="ARBA00022723"/>
    </source>
</evidence>
<comment type="similarity">
    <text evidence="3">Belongs to the HARBI1 family.</text>
</comment>
<dbReference type="AlphaFoldDB" id="A0A151J479"/>
<evidence type="ECO:0000256" key="4">
    <source>
        <dbReference type="ARBA" id="ARBA00022722"/>
    </source>
</evidence>
<evidence type="ECO:0000256" key="7">
    <source>
        <dbReference type="ARBA" id="ARBA00023242"/>
    </source>
</evidence>
<evidence type="ECO:0000313" key="9">
    <source>
        <dbReference type="EMBL" id="KYN17328.1"/>
    </source>
</evidence>
<reference evidence="9 10" key="1">
    <citation type="submission" date="2015-09" db="EMBL/GenBank/DDBJ databases">
        <title>Trachymyrmex cornetzi WGS genome.</title>
        <authorList>
            <person name="Nygaard S."/>
            <person name="Hu H."/>
            <person name="Boomsma J."/>
            <person name="Zhang G."/>
        </authorList>
    </citation>
    <scope>NUCLEOTIDE SEQUENCE [LARGE SCALE GENOMIC DNA]</scope>
    <source>
        <strain evidence="9">Tcor2-1</strain>
        <tissue evidence="9">Whole body</tissue>
    </source>
</reference>
<comment type="subcellular location">
    <subcellularLocation>
        <location evidence="2">Nucleus</location>
    </subcellularLocation>
</comment>